<evidence type="ECO:0000313" key="3">
    <source>
        <dbReference type="EMBL" id="MDR7357698.1"/>
    </source>
</evidence>
<comment type="caution">
    <text evidence="3">The sequence shown here is derived from an EMBL/GenBank/DDBJ whole genome shotgun (WGS) entry which is preliminary data.</text>
</comment>
<dbReference type="Proteomes" id="UP001183817">
    <property type="component" value="Unassembled WGS sequence"/>
</dbReference>
<keyword evidence="4" id="KW-1185">Reference proteome</keyword>
<accession>A0ABU2BGD0</accession>
<evidence type="ECO:0000256" key="1">
    <source>
        <dbReference type="SAM" id="MobiDB-lite"/>
    </source>
</evidence>
<gene>
    <name evidence="3" type="ORF">J2S64_001389</name>
</gene>
<dbReference type="EMBL" id="JAVDYI010000001">
    <property type="protein sequence ID" value="MDR7357698.1"/>
    <property type="molecule type" value="Genomic_DNA"/>
</dbReference>
<reference evidence="3 4" key="1">
    <citation type="submission" date="2023-07" db="EMBL/GenBank/DDBJ databases">
        <title>Sequencing the genomes of 1000 actinobacteria strains.</title>
        <authorList>
            <person name="Klenk H.-P."/>
        </authorList>
    </citation>
    <scope>NUCLEOTIDE SEQUENCE [LARGE SCALE GENOMIC DNA]</scope>
    <source>
        <strain evidence="3 4">DSM 20167</strain>
    </source>
</reference>
<name>A0ABU2BGD0_9MICC</name>
<dbReference type="RefSeq" id="WP_302263437.1">
    <property type="nucleotide sequence ID" value="NZ_BAAAWO010000001.1"/>
</dbReference>
<feature type="compositionally biased region" description="Low complexity" evidence="1">
    <location>
        <begin position="76"/>
        <end position="89"/>
    </location>
</feature>
<organism evidence="3 4">
    <name type="scientific">Paeniglutamicibacter sulfureus</name>
    <dbReference type="NCBI Taxonomy" id="43666"/>
    <lineage>
        <taxon>Bacteria</taxon>
        <taxon>Bacillati</taxon>
        <taxon>Actinomycetota</taxon>
        <taxon>Actinomycetes</taxon>
        <taxon>Micrococcales</taxon>
        <taxon>Micrococcaceae</taxon>
        <taxon>Paeniglutamicibacter</taxon>
    </lineage>
</organism>
<feature type="region of interest" description="Disordered" evidence="1">
    <location>
        <begin position="69"/>
        <end position="109"/>
    </location>
</feature>
<feature type="signal peptide" evidence="2">
    <location>
        <begin position="1"/>
        <end position="22"/>
    </location>
</feature>
<keyword evidence="2" id="KW-0732">Signal</keyword>
<feature type="compositionally biased region" description="Basic and acidic residues" evidence="1">
    <location>
        <begin position="99"/>
        <end position="109"/>
    </location>
</feature>
<evidence type="ECO:0000313" key="4">
    <source>
        <dbReference type="Proteomes" id="UP001183817"/>
    </source>
</evidence>
<protein>
    <submittedName>
        <fullName evidence="3">Uncharacterized protein</fullName>
    </submittedName>
</protein>
<feature type="region of interest" description="Disordered" evidence="1">
    <location>
        <begin position="20"/>
        <end position="48"/>
    </location>
</feature>
<feature type="compositionally biased region" description="Polar residues" evidence="1">
    <location>
        <begin position="30"/>
        <end position="41"/>
    </location>
</feature>
<evidence type="ECO:0000256" key="2">
    <source>
        <dbReference type="SAM" id="SignalP"/>
    </source>
</evidence>
<sequence>MKRFIGLLLALALMLPLGQSLGSDPKGSASPIQANTAQTAGTWHCPTDSPTQHLCEPIVDPQLNVAQIAPRPDTSGAYGAAPAGPAAHGHMSDQQARAPDLHELSISRT</sequence>
<proteinExistence type="predicted"/>
<feature type="chain" id="PRO_5046314654" evidence="2">
    <location>
        <begin position="23"/>
        <end position="109"/>
    </location>
</feature>